<dbReference type="InterPro" id="IPR022617">
    <property type="entry name" value="Rad60/SUMO-like_dom"/>
</dbReference>
<dbReference type="CDD" id="cd01763">
    <property type="entry name" value="Ubl_SUMO_like"/>
    <property type="match status" value="1"/>
</dbReference>
<accession>V6LFP8</accession>
<dbReference type="InterPro" id="IPR029071">
    <property type="entry name" value="Ubiquitin-like_domsf"/>
</dbReference>
<dbReference type="PROSITE" id="PS50053">
    <property type="entry name" value="UBIQUITIN_2"/>
    <property type="match status" value="1"/>
</dbReference>
<evidence type="ECO:0000313" key="2">
    <source>
        <dbReference type="EMBL" id="EST43322.1"/>
    </source>
</evidence>
<dbReference type="InterPro" id="IPR000626">
    <property type="entry name" value="Ubiquitin-like_dom"/>
</dbReference>
<dbReference type="SMART" id="SM00213">
    <property type="entry name" value="UBQ"/>
    <property type="match status" value="1"/>
</dbReference>
<evidence type="ECO:0000313" key="3">
    <source>
        <dbReference type="EMBL" id="KAH0571081.1"/>
    </source>
</evidence>
<dbReference type="Pfam" id="PF11976">
    <property type="entry name" value="Rad60-SLD"/>
    <property type="match status" value="1"/>
</dbReference>
<dbReference type="VEuPathDB" id="GiardiaDB:SS50377_27376"/>
<protein>
    <submittedName>
        <fullName evidence="2">Sentrin</fullName>
    </submittedName>
</protein>
<dbReference type="OrthoDB" id="442921at2759"/>
<name>V6LFP8_9EUKA</name>
<organism evidence="2">
    <name type="scientific">Spironucleus salmonicida</name>
    <dbReference type="NCBI Taxonomy" id="348837"/>
    <lineage>
        <taxon>Eukaryota</taxon>
        <taxon>Metamonada</taxon>
        <taxon>Diplomonadida</taxon>
        <taxon>Hexamitidae</taxon>
        <taxon>Hexamitinae</taxon>
        <taxon>Spironucleus</taxon>
    </lineage>
</organism>
<dbReference type="Proteomes" id="UP000018208">
    <property type="component" value="Unassembled WGS sequence"/>
</dbReference>
<dbReference type="PANTHER" id="PTHR10562">
    <property type="entry name" value="SMALL UBIQUITIN-RELATED MODIFIER"/>
    <property type="match status" value="1"/>
</dbReference>
<evidence type="ECO:0000259" key="1">
    <source>
        <dbReference type="PROSITE" id="PS50053"/>
    </source>
</evidence>
<gene>
    <name evidence="2" type="ORF">SS50377_16999</name>
    <name evidence="3" type="ORF">SS50377_27376</name>
</gene>
<dbReference type="EMBL" id="AUWU02000007">
    <property type="protein sequence ID" value="KAH0571081.1"/>
    <property type="molecule type" value="Genomic_DNA"/>
</dbReference>
<dbReference type="AlphaFoldDB" id="V6LFP8"/>
<keyword evidence="4" id="KW-1185">Reference proteome</keyword>
<feature type="domain" description="Ubiquitin-like" evidence="1">
    <location>
        <begin position="17"/>
        <end position="92"/>
    </location>
</feature>
<proteinExistence type="predicted"/>
<dbReference type="SUPFAM" id="SSF54236">
    <property type="entry name" value="Ubiquitin-like"/>
    <property type="match status" value="1"/>
</dbReference>
<sequence>MSENQDIKPQVDEGEKISIKVQDEHENQVVYRIKQTTPLSKIFDNYAQKNNVRKDELRFYFDGNKLKDTDSAKLVGLSENDTIEVLRHQVGGQ</sequence>
<reference evidence="3" key="2">
    <citation type="submission" date="2020-12" db="EMBL/GenBank/DDBJ databases">
        <title>New Spironucleus salmonicida genome in near-complete chromosomes.</title>
        <authorList>
            <person name="Xu F."/>
            <person name="Kurt Z."/>
            <person name="Jimenez-Gonzalez A."/>
            <person name="Astvaldsson A."/>
            <person name="Andersson J.O."/>
            <person name="Svard S.G."/>
        </authorList>
    </citation>
    <scope>NUCLEOTIDE SEQUENCE</scope>
    <source>
        <strain evidence="3">ATCC 50377</strain>
    </source>
</reference>
<dbReference type="EMBL" id="KI546139">
    <property type="protein sequence ID" value="EST43322.1"/>
    <property type="molecule type" value="Genomic_DNA"/>
</dbReference>
<evidence type="ECO:0000313" key="4">
    <source>
        <dbReference type="Proteomes" id="UP000018208"/>
    </source>
</evidence>
<dbReference type="Gene3D" id="3.10.20.90">
    <property type="entry name" value="Phosphatidylinositol 3-kinase Catalytic Subunit, Chain A, domain 1"/>
    <property type="match status" value="1"/>
</dbReference>
<reference evidence="2 3" key="1">
    <citation type="journal article" date="2014" name="PLoS Genet.">
        <title>The Genome of Spironucleus salmonicida Highlights a Fish Pathogen Adapted to Fluctuating Environments.</title>
        <authorList>
            <person name="Xu F."/>
            <person name="Jerlstrom-Hultqvist J."/>
            <person name="Einarsson E."/>
            <person name="Astvaldsson A."/>
            <person name="Svard S.G."/>
            <person name="Andersson J.O."/>
        </authorList>
    </citation>
    <scope>NUCLEOTIDE SEQUENCE</scope>
    <source>
        <strain evidence="3">ATCC 50377</strain>
    </source>
</reference>